<name>A0A1L9RCQ2_ASPWE</name>
<accession>A0A1L9RCQ2</accession>
<dbReference type="GeneID" id="63747030"/>
<dbReference type="InterPro" id="IPR011032">
    <property type="entry name" value="GroES-like_sf"/>
</dbReference>
<dbReference type="PANTHER" id="PTHR45348">
    <property type="entry name" value="HYPOTHETICAL OXIDOREDUCTASE (EUROFUNG)"/>
    <property type="match status" value="1"/>
</dbReference>
<dbReference type="STRING" id="1073089.A0A1L9RCQ2"/>
<dbReference type="InterPro" id="IPR036291">
    <property type="entry name" value="NAD(P)-bd_dom_sf"/>
</dbReference>
<dbReference type="InterPro" id="IPR013154">
    <property type="entry name" value="ADH-like_N"/>
</dbReference>
<dbReference type="Pfam" id="PF08240">
    <property type="entry name" value="ADH_N"/>
    <property type="match status" value="1"/>
</dbReference>
<dbReference type="Gene3D" id="3.90.180.10">
    <property type="entry name" value="Medium-chain alcohol dehydrogenases, catalytic domain"/>
    <property type="match status" value="1"/>
</dbReference>
<reference evidence="5" key="1">
    <citation type="journal article" date="2017" name="Genome Biol.">
        <title>Comparative genomics reveals high biological diversity and specific adaptations in the industrially and medically important fungal genus Aspergillus.</title>
        <authorList>
            <person name="de Vries R.P."/>
            <person name="Riley R."/>
            <person name="Wiebenga A."/>
            <person name="Aguilar-Osorio G."/>
            <person name="Amillis S."/>
            <person name="Uchima C.A."/>
            <person name="Anderluh G."/>
            <person name="Asadollahi M."/>
            <person name="Askin M."/>
            <person name="Barry K."/>
            <person name="Battaglia E."/>
            <person name="Bayram O."/>
            <person name="Benocci T."/>
            <person name="Braus-Stromeyer S.A."/>
            <person name="Caldana C."/>
            <person name="Canovas D."/>
            <person name="Cerqueira G.C."/>
            <person name="Chen F."/>
            <person name="Chen W."/>
            <person name="Choi C."/>
            <person name="Clum A."/>
            <person name="Dos Santos R.A."/>
            <person name="Damasio A.R."/>
            <person name="Diallinas G."/>
            <person name="Emri T."/>
            <person name="Fekete E."/>
            <person name="Flipphi M."/>
            <person name="Freyberg S."/>
            <person name="Gallo A."/>
            <person name="Gournas C."/>
            <person name="Habgood R."/>
            <person name="Hainaut M."/>
            <person name="Harispe M.L."/>
            <person name="Henrissat B."/>
            <person name="Hilden K.S."/>
            <person name="Hope R."/>
            <person name="Hossain A."/>
            <person name="Karabika E."/>
            <person name="Karaffa L."/>
            <person name="Karanyi Z."/>
            <person name="Krasevec N."/>
            <person name="Kuo A."/>
            <person name="Kusch H."/>
            <person name="LaButti K."/>
            <person name="Lagendijk E.L."/>
            <person name="Lapidus A."/>
            <person name="Levasseur A."/>
            <person name="Lindquist E."/>
            <person name="Lipzen A."/>
            <person name="Logrieco A.F."/>
            <person name="MacCabe A."/>
            <person name="Maekelae M.R."/>
            <person name="Malavazi I."/>
            <person name="Melin P."/>
            <person name="Meyer V."/>
            <person name="Mielnichuk N."/>
            <person name="Miskei M."/>
            <person name="Molnar A.P."/>
            <person name="Mule G."/>
            <person name="Ngan C.Y."/>
            <person name="Orejas M."/>
            <person name="Orosz E."/>
            <person name="Ouedraogo J.P."/>
            <person name="Overkamp K.M."/>
            <person name="Park H.-S."/>
            <person name="Perrone G."/>
            <person name="Piumi F."/>
            <person name="Punt P.J."/>
            <person name="Ram A.F."/>
            <person name="Ramon A."/>
            <person name="Rauscher S."/>
            <person name="Record E."/>
            <person name="Riano-Pachon D.M."/>
            <person name="Robert V."/>
            <person name="Roehrig J."/>
            <person name="Ruller R."/>
            <person name="Salamov A."/>
            <person name="Salih N.S."/>
            <person name="Samson R.A."/>
            <person name="Sandor E."/>
            <person name="Sanguinetti M."/>
            <person name="Schuetze T."/>
            <person name="Sepcic K."/>
            <person name="Shelest E."/>
            <person name="Sherlock G."/>
            <person name="Sophianopoulou V."/>
            <person name="Squina F.M."/>
            <person name="Sun H."/>
            <person name="Susca A."/>
            <person name="Todd R.B."/>
            <person name="Tsang A."/>
            <person name="Unkles S.E."/>
            <person name="van de Wiele N."/>
            <person name="van Rossen-Uffink D."/>
            <person name="Oliveira J.V."/>
            <person name="Vesth T.C."/>
            <person name="Visser J."/>
            <person name="Yu J.-H."/>
            <person name="Zhou M."/>
            <person name="Andersen M.R."/>
            <person name="Archer D.B."/>
            <person name="Baker S.E."/>
            <person name="Benoit I."/>
            <person name="Brakhage A.A."/>
            <person name="Braus G.H."/>
            <person name="Fischer R."/>
            <person name="Frisvad J.C."/>
            <person name="Goldman G.H."/>
            <person name="Houbraken J."/>
            <person name="Oakley B."/>
            <person name="Pocsi I."/>
            <person name="Scazzocchio C."/>
            <person name="Seiboth B."/>
            <person name="vanKuyk P.A."/>
            <person name="Wortman J."/>
            <person name="Dyer P.S."/>
            <person name="Grigoriev I.V."/>
        </authorList>
    </citation>
    <scope>NUCLEOTIDE SEQUENCE [LARGE SCALE GENOMIC DNA]</scope>
    <source>
        <strain evidence="5">DTO 134E9</strain>
    </source>
</reference>
<sequence length="343" mass="36752">MTQSNVSLYVDENTNLLVRHGPIPEPSDGEILIQTSYSGINPADVKHATQLGIYPAVMGYDFCGKVIKTTPSSQFTIGDCIAGYTPTGLGRPEKYGTHQSYLVCREDMVFRVPGHLPEHHAACLAVVAMTAADGLYNLVRLPLPTEGKANSGLLIWGASSSVGVCAVQFASASGVFPIIVTASPGRHDMLKRLGATHCFDYKSPSIVSDIQTVTGNGPIAHAFDTVGGPGSAESMADCVSDTTSLLSVVVQRDPRFKMPLATTQDGVSLRIQGVPHPITIPARPDDAKRAWKAFQWAVGHYGQQFELPVVELFEGRAEDALRELEASAEGRGFGKLVLRHPLK</sequence>
<dbReference type="Proteomes" id="UP000184383">
    <property type="component" value="Unassembled WGS sequence"/>
</dbReference>
<comment type="similarity">
    <text evidence="1">Belongs to the zinc-containing alcohol dehydrogenase family.</text>
</comment>
<proteinExistence type="inferred from homology"/>
<feature type="domain" description="Enoyl reductase (ER)" evidence="3">
    <location>
        <begin position="13"/>
        <end position="338"/>
    </location>
</feature>
<gene>
    <name evidence="4" type="ORF">ASPWEDRAFT_174152</name>
</gene>
<dbReference type="Gene3D" id="3.40.50.720">
    <property type="entry name" value="NAD(P)-binding Rossmann-like Domain"/>
    <property type="match status" value="1"/>
</dbReference>
<dbReference type="Pfam" id="PF00107">
    <property type="entry name" value="ADH_zinc_N"/>
    <property type="match status" value="1"/>
</dbReference>
<dbReference type="InterPro" id="IPR020843">
    <property type="entry name" value="ER"/>
</dbReference>
<dbReference type="InterPro" id="IPR047122">
    <property type="entry name" value="Trans-enoyl_RdTase-like"/>
</dbReference>
<keyword evidence="2" id="KW-0560">Oxidoreductase</keyword>
<dbReference type="OrthoDB" id="10257049at2759"/>
<organism evidence="4 5">
    <name type="scientific">Aspergillus wentii DTO 134E9</name>
    <dbReference type="NCBI Taxonomy" id="1073089"/>
    <lineage>
        <taxon>Eukaryota</taxon>
        <taxon>Fungi</taxon>
        <taxon>Dikarya</taxon>
        <taxon>Ascomycota</taxon>
        <taxon>Pezizomycotina</taxon>
        <taxon>Eurotiomycetes</taxon>
        <taxon>Eurotiomycetidae</taxon>
        <taxon>Eurotiales</taxon>
        <taxon>Aspergillaceae</taxon>
        <taxon>Aspergillus</taxon>
        <taxon>Aspergillus subgen. Cremei</taxon>
    </lineage>
</organism>
<evidence type="ECO:0000256" key="2">
    <source>
        <dbReference type="ARBA" id="ARBA00023002"/>
    </source>
</evidence>
<dbReference type="AlphaFoldDB" id="A0A1L9RCQ2"/>
<dbReference type="SUPFAM" id="SSF50129">
    <property type="entry name" value="GroES-like"/>
    <property type="match status" value="1"/>
</dbReference>
<dbReference type="EMBL" id="KV878214">
    <property type="protein sequence ID" value="OJJ32705.1"/>
    <property type="molecule type" value="Genomic_DNA"/>
</dbReference>
<dbReference type="SMART" id="SM00829">
    <property type="entry name" value="PKS_ER"/>
    <property type="match status" value="1"/>
</dbReference>
<dbReference type="CDD" id="cd08249">
    <property type="entry name" value="enoyl_reductase_like"/>
    <property type="match status" value="1"/>
</dbReference>
<protein>
    <recommendedName>
        <fullName evidence="3">Enoyl reductase (ER) domain-containing protein</fullName>
    </recommendedName>
</protein>
<dbReference type="InterPro" id="IPR013149">
    <property type="entry name" value="ADH-like_C"/>
</dbReference>
<dbReference type="PANTHER" id="PTHR45348:SF7">
    <property type="entry name" value="ZINC BINDING OXIDOREDUCTASE, PUTATIVE-RELATED"/>
    <property type="match status" value="1"/>
</dbReference>
<dbReference type="GO" id="GO:0016651">
    <property type="term" value="F:oxidoreductase activity, acting on NAD(P)H"/>
    <property type="evidence" value="ECO:0007669"/>
    <property type="project" value="InterPro"/>
</dbReference>
<evidence type="ECO:0000313" key="5">
    <source>
        <dbReference type="Proteomes" id="UP000184383"/>
    </source>
</evidence>
<dbReference type="RefSeq" id="XP_040686382.1">
    <property type="nucleotide sequence ID" value="XM_040831182.1"/>
</dbReference>
<evidence type="ECO:0000256" key="1">
    <source>
        <dbReference type="ARBA" id="ARBA00008072"/>
    </source>
</evidence>
<evidence type="ECO:0000259" key="3">
    <source>
        <dbReference type="SMART" id="SM00829"/>
    </source>
</evidence>
<keyword evidence="5" id="KW-1185">Reference proteome</keyword>
<dbReference type="SUPFAM" id="SSF51735">
    <property type="entry name" value="NAD(P)-binding Rossmann-fold domains"/>
    <property type="match status" value="1"/>
</dbReference>
<evidence type="ECO:0000313" key="4">
    <source>
        <dbReference type="EMBL" id="OJJ32705.1"/>
    </source>
</evidence>
<dbReference type="VEuPathDB" id="FungiDB:ASPWEDRAFT_174152"/>